<protein>
    <submittedName>
        <fullName evidence="1">Uncharacterized protein</fullName>
    </submittedName>
</protein>
<organism evidence="1 2">
    <name type="scientific">Aliivibrio fischeri</name>
    <name type="common">Vibrio fischeri</name>
    <dbReference type="NCBI Taxonomy" id="668"/>
    <lineage>
        <taxon>Bacteria</taxon>
        <taxon>Pseudomonadati</taxon>
        <taxon>Pseudomonadota</taxon>
        <taxon>Gammaproteobacteria</taxon>
        <taxon>Vibrionales</taxon>
        <taxon>Vibrionaceae</taxon>
        <taxon>Aliivibrio</taxon>
    </lineage>
</organism>
<accession>A0A510UI80</accession>
<dbReference type="Proteomes" id="UP000321787">
    <property type="component" value="Unassembled WGS sequence"/>
</dbReference>
<sequence length="384" mass="43884">MKRLSSFEKKHRDKFSKRNWENSLSRSGKTYNRFKIYSSSAKRGKNAQFTSHIFAPEKLCIYVSNAKKIYSNYTETTNFINSFGSIRGKSKVIIDFSKTYQLTAPVVLMLYAAIDVIPRNERPKIQLIFSKEQPRVNMTLKVSGFHDLCLGKKVKPDFSGNKALSVVNGTGGQYRDEIVDFIQARAYKNNMDPGTEWIYGDAVQETINNVRLHAYPDKNEVDKKWWLLCEIIDSQLFLTIYDQGIGIPKTVTDRDWFLQSFETEYPETYQEILDDVTKVGLEKGILSSLKSKIMLVKKWTDPQLVYLSMIGDVSGTKKKKHGQGSKSIKALVKSTDKGKLWVYSNTGVYLLENDKSIEDTEMKGIAVQLPKSLNGTLVQWNINI</sequence>
<name>A0A510UI80_ALIFS</name>
<dbReference type="SUPFAM" id="SSF55874">
    <property type="entry name" value="ATPase domain of HSP90 chaperone/DNA topoisomerase II/histidine kinase"/>
    <property type="match status" value="1"/>
</dbReference>
<dbReference type="InterPro" id="IPR036890">
    <property type="entry name" value="HATPase_C_sf"/>
</dbReference>
<comment type="caution">
    <text evidence="1">The sequence shown here is derived from an EMBL/GenBank/DDBJ whole genome shotgun (WGS) entry which is preliminary data.</text>
</comment>
<dbReference type="RefSeq" id="WP_065622329.1">
    <property type="nucleotide sequence ID" value="NZ_BJTZ01000003.1"/>
</dbReference>
<proteinExistence type="predicted"/>
<reference evidence="1 2" key="1">
    <citation type="submission" date="2019-07" db="EMBL/GenBank/DDBJ databases">
        <title>Whole genome shotgun sequence of Aliivibrio fischeri NBRC 101058.</title>
        <authorList>
            <person name="Hosoyama A."/>
            <person name="Uohara A."/>
            <person name="Ohji S."/>
            <person name="Ichikawa N."/>
        </authorList>
    </citation>
    <scope>NUCLEOTIDE SEQUENCE [LARGE SCALE GENOMIC DNA]</scope>
    <source>
        <strain evidence="1 2">NBRC 101058</strain>
    </source>
</reference>
<evidence type="ECO:0000313" key="1">
    <source>
        <dbReference type="EMBL" id="GEK12665.1"/>
    </source>
</evidence>
<gene>
    <name evidence="1" type="ORF">AFI02nite_07010</name>
</gene>
<dbReference type="EMBL" id="BJTZ01000003">
    <property type="protein sequence ID" value="GEK12665.1"/>
    <property type="molecule type" value="Genomic_DNA"/>
</dbReference>
<dbReference type="AlphaFoldDB" id="A0A510UI80"/>
<evidence type="ECO:0000313" key="2">
    <source>
        <dbReference type="Proteomes" id="UP000321787"/>
    </source>
</evidence>